<dbReference type="SUPFAM" id="SSF56655">
    <property type="entry name" value="Carbohydrate phosphatase"/>
    <property type="match status" value="1"/>
</dbReference>
<evidence type="ECO:0000313" key="3">
    <source>
        <dbReference type="EMBL" id="OQV19194.1"/>
    </source>
</evidence>
<dbReference type="GO" id="GO:0046872">
    <property type="term" value="F:metal ion binding"/>
    <property type="evidence" value="ECO:0007669"/>
    <property type="project" value="UniProtKB-KW"/>
</dbReference>
<dbReference type="Pfam" id="PF00459">
    <property type="entry name" value="Inositol_P"/>
    <property type="match status" value="1"/>
</dbReference>
<dbReference type="PANTHER" id="PTHR43028">
    <property type="entry name" value="3'(2'),5'-BISPHOSPHATE NUCLEOTIDASE 1"/>
    <property type="match status" value="1"/>
</dbReference>
<name>A0A1W0WVH3_HYPEX</name>
<accession>A0A1W0WVH3</accession>
<evidence type="ECO:0000256" key="1">
    <source>
        <dbReference type="ARBA" id="ARBA00009759"/>
    </source>
</evidence>
<feature type="binding site" evidence="2">
    <location>
        <position position="163"/>
    </location>
    <ligand>
        <name>Mg(2+)</name>
        <dbReference type="ChEBI" id="CHEBI:18420"/>
        <label>1</label>
        <note>catalytic</note>
    </ligand>
</feature>
<dbReference type="OrthoDB" id="9977309at2759"/>
<dbReference type="EMBL" id="MTYJ01000042">
    <property type="protein sequence ID" value="OQV19194.1"/>
    <property type="molecule type" value="Genomic_DNA"/>
</dbReference>
<dbReference type="AlphaFoldDB" id="A0A1W0WVH3"/>
<dbReference type="GO" id="GO:0004441">
    <property type="term" value="F:inositol-1,4-bisphosphate 1-phosphatase activity"/>
    <property type="evidence" value="ECO:0007669"/>
    <property type="project" value="TreeGrafter"/>
</dbReference>
<dbReference type="Gene3D" id="3.30.540.10">
    <property type="entry name" value="Fructose-1,6-Bisphosphatase, subunit A, domain 1"/>
    <property type="match status" value="1"/>
</dbReference>
<feature type="binding site" evidence="2">
    <location>
        <position position="79"/>
    </location>
    <ligand>
        <name>Mg(2+)</name>
        <dbReference type="ChEBI" id="CHEBI:18420"/>
        <label>1</label>
        <note>catalytic</note>
    </ligand>
</feature>
<dbReference type="Gene3D" id="3.40.190.80">
    <property type="match status" value="1"/>
</dbReference>
<gene>
    <name evidence="3" type="ORF">BV898_06831</name>
</gene>
<organism evidence="3 4">
    <name type="scientific">Hypsibius exemplaris</name>
    <name type="common">Freshwater tardigrade</name>
    <dbReference type="NCBI Taxonomy" id="2072580"/>
    <lineage>
        <taxon>Eukaryota</taxon>
        <taxon>Metazoa</taxon>
        <taxon>Ecdysozoa</taxon>
        <taxon>Tardigrada</taxon>
        <taxon>Eutardigrada</taxon>
        <taxon>Parachela</taxon>
        <taxon>Hypsibioidea</taxon>
        <taxon>Hypsibiidae</taxon>
        <taxon>Hypsibius</taxon>
    </lineage>
</organism>
<dbReference type="InterPro" id="IPR000760">
    <property type="entry name" value="Inositol_monophosphatase-like"/>
</dbReference>
<comment type="similarity">
    <text evidence="1">Belongs to the inositol monophosphatase superfamily.</text>
</comment>
<dbReference type="PROSITE" id="PS00630">
    <property type="entry name" value="IMP_2"/>
    <property type="match status" value="1"/>
</dbReference>
<comment type="cofactor">
    <cofactor evidence="2">
        <name>Mg(2+)</name>
        <dbReference type="ChEBI" id="CHEBI:18420"/>
    </cofactor>
</comment>
<dbReference type="Proteomes" id="UP000192578">
    <property type="component" value="Unassembled WGS sequence"/>
</dbReference>
<keyword evidence="2" id="KW-0479">Metal-binding</keyword>
<comment type="caution">
    <text evidence="3">The sequence shown here is derived from an EMBL/GenBank/DDBJ whole genome shotgun (WGS) entry which is preliminary data.</text>
</comment>
<proteinExistence type="inferred from homology"/>
<feature type="binding site" evidence="2">
    <location>
        <position position="164"/>
    </location>
    <ligand>
        <name>Mg(2+)</name>
        <dbReference type="ChEBI" id="CHEBI:18420"/>
        <label>1</label>
        <note>catalytic</note>
    </ligand>
</feature>
<evidence type="ECO:0000313" key="4">
    <source>
        <dbReference type="Proteomes" id="UP000192578"/>
    </source>
</evidence>
<dbReference type="InterPro" id="IPR020550">
    <property type="entry name" value="Inositol_monophosphatase_CS"/>
</dbReference>
<protein>
    <submittedName>
        <fullName evidence="3">Inositol polyphosphate 1-phosphatase</fullName>
    </submittedName>
</protein>
<keyword evidence="2" id="KW-0460">Magnesium</keyword>
<feature type="binding site" evidence="2">
    <location>
        <position position="161"/>
    </location>
    <ligand>
        <name>Mg(2+)</name>
        <dbReference type="ChEBI" id="CHEBI:18420"/>
        <label>1</label>
        <note>catalytic</note>
    </ligand>
</feature>
<feature type="binding site" evidence="2">
    <location>
        <position position="310"/>
    </location>
    <ligand>
        <name>Mg(2+)</name>
        <dbReference type="ChEBI" id="CHEBI:18420"/>
        <label>1</label>
        <note>catalytic</note>
    </ligand>
</feature>
<evidence type="ECO:0000256" key="2">
    <source>
        <dbReference type="PIRSR" id="PIRSR600760-2"/>
    </source>
</evidence>
<dbReference type="GO" id="GO:0046854">
    <property type="term" value="P:phosphatidylinositol phosphate biosynthetic process"/>
    <property type="evidence" value="ECO:0007669"/>
    <property type="project" value="InterPro"/>
</dbReference>
<dbReference type="InterPro" id="IPR044897">
    <property type="entry name" value="INPP1_dom_1"/>
</dbReference>
<keyword evidence="4" id="KW-1185">Reference proteome</keyword>
<reference evidence="4" key="1">
    <citation type="submission" date="2017-01" db="EMBL/GenBank/DDBJ databases">
        <title>Comparative genomics of anhydrobiosis in the tardigrade Hypsibius dujardini.</title>
        <authorList>
            <person name="Yoshida Y."/>
            <person name="Koutsovoulos G."/>
            <person name="Laetsch D."/>
            <person name="Stevens L."/>
            <person name="Kumar S."/>
            <person name="Horikawa D."/>
            <person name="Ishino K."/>
            <person name="Komine S."/>
            <person name="Tomita M."/>
            <person name="Blaxter M."/>
            <person name="Arakawa K."/>
        </authorList>
    </citation>
    <scope>NUCLEOTIDE SEQUENCE [LARGE SCALE GENOMIC DNA]</scope>
    <source>
        <strain evidence="4">Z151</strain>
    </source>
</reference>
<sequence>MDAAKVLQTLISLSERSANVARAVRKHSDLFQTLVQDKEYDKRRQKPDFKTLADVTIQETIRYFLGKEFPYLASQVRGEESYSFTNKNGNFVNIQASIMPSPDLMKELLRGVLQGDDAAAAELVQAIYTEPDVKSCEGFALDRTAAVDLTLATDNFGIWVDPLDATAEYVSGKGSEKLFHGVFLSGLHCVTILIGVFDLKTGEPVMGVINQPFFEKDETTQIWKSRCVWGLSYAGQRAHSGIRSIRPQYPESAKPQVVIMSGSETDAIKEALDECFTTIYAAGAGYKFLSLTLGLADAYILSRATTFKWDSCAPHAILRAIGGGVCDLSKALIDFDLQFVENNRKYELQYLHPDDPDAEIDECWLNAGGILAYANIDALTEIVTKLRQVMADGLQQLDD</sequence>
<dbReference type="PANTHER" id="PTHR43028:SF3">
    <property type="entry name" value="INOSITOL POLYPHOSPHATE 1-PHOSPHATASE"/>
    <property type="match status" value="1"/>
</dbReference>
<dbReference type="Gene3D" id="4.10.460.10">
    <property type="entry name" value="Inositol Polyphosphate 1-phosphatase, domain 1"/>
    <property type="match status" value="1"/>
</dbReference>
<dbReference type="InterPro" id="IPR050725">
    <property type="entry name" value="CysQ/Inositol_MonoPase"/>
</dbReference>